<keyword evidence="1" id="KW-0229">DNA integration</keyword>
<dbReference type="KEGG" id="hanx:ABSL23_03100"/>
<dbReference type="RefSeq" id="WP_353634669.1">
    <property type="nucleotide sequence ID" value="NZ_CP159204.1"/>
</dbReference>
<dbReference type="InterPro" id="IPR002104">
    <property type="entry name" value="Integrase_catalytic"/>
</dbReference>
<dbReference type="InterPro" id="IPR050090">
    <property type="entry name" value="Tyrosine_recombinase_XerCD"/>
</dbReference>
<dbReference type="InterPro" id="IPR011010">
    <property type="entry name" value="DNA_brk_join_enz"/>
</dbReference>
<dbReference type="SUPFAM" id="SSF56349">
    <property type="entry name" value="DNA breaking-rejoining enzymes"/>
    <property type="match status" value="1"/>
</dbReference>
<dbReference type="GO" id="GO:0006310">
    <property type="term" value="P:DNA recombination"/>
    <property type="evidence" value="ECO:0007669"/>
    <property type="project" value="UniProtKB-KW"/>
</dbReference>
<evidence type="ECO:0000313" key="5">
    <source>
        <dbReference type="EMBL" id="XCF17014.1"/>
    </source>
</evidence>
<dbReference type="Gene3D" id="1.10.443.10">
    <property type="entry name" value="Intergrase catalytic core"/>
    <property type="match status" value="1"/>
</dbReference>
<feature type="domain" description="Tyr recombinase" evidence="4">
    <location>
        <begin position="149"/>
        <end position="340"/>
    </location>
</feature>
<evidence type="ECO:0000256" key="3">
    <source>
        <dbReference type="ARBA" id="ARBA00023172"/>
    </source>
</evidence>
<proteinExistence type="predicted"/>
<reference evidence="5" key="1">
    <citation type="submission" date="2024-06" db="EMBL/GenBank/DDBJ databases">
        <title>Genome Sequence of an extremely halophilic archaeon isolated from Permian era halite, Salado Formation, Carlsbad, New Mexico: Halobacterium sp. strain NMX12-1.</title>
        <authorList>
            <person name="Sotoa L."/>
            <person name="DasSarma P."/>
            <person name="Anton B.P."/>
            <person name="Vincze T."/>
            <person name="Verma I."/>
            <person name="Eralp B."/>
            <person name="Powers D.W."/>
            <person name="Dozier B.L."/>
            <person name="Roberts R.J."/>
            <person name="DasSarma S."/>
        </authorList>
    </citation>
    <scope>NUCLEOTIDE SEQUENCE</scope>
    <source>
        <strain evidence="5">NMX12-1</strain>
    </source>
</reference>
<dbReference type="GeneID" id="91108103"/>
<sequence length="438" mass="48969">MSSIDDPERQYQLSRERLKDADLHPDDIDAVLEFLDAINPDISTVNFTSENGERETKAYSTLAAYAQALKRVGELANTPLVEMPDTRAVNAFFDDVGSGTHPDVKDDGYAKSTLSQWQSGVTKFYQYHDDLGIDHSEVVVKRQPKSSVDERDMYTPDEIQELRDTVSNTRDRCILELLLNTGQRIRAIQTLRVKDVNTDDGIYYLNTDEAGLKGADKNGKKRPLLGAKRAVYDWLKDHPTGEPDDYLITCLPTAQRGTPGEKLSQSTMRERLKKLADDAGVDKPPNPHNFRHYFVTACKRDYGMDESTIKHLIGHGPNSKVMETTYQHLTDDDHIESAEVAAGLREPDEESPLTPQVCPTCGEQLEPEAKACPGCGTVFAPNAKDTEEQIQEDIKQNYAGSEPESEVQQELSAVDEALTNLPPKLKQQLIEELSDDDE</sequence>
<accession>A0AAU8CFP9</accession>
<name>A0AAU8CFP9_9EURY</name>
<dbReference type="PANTHER" id="PTHR30349:SF41">
    <property type="entry name" value="INTEGRASE_RECOMBINASE PROTEIN MJ0367-RELATED"/>
    <property type="match status" value="1"/>
</dbReference>
<evidence type="ECO:0000256" key="1">
    <source>
        <dbReference type="ARBA" id="ARBA00022908"/>
    </source>
</evidence>
<dbReference type="PROSITE" id="PS51898">
    <property type="entry name" value="TYR_RECOMBINASE"/>
    <property type="match status" value="1"/>
</dbReference>
<organism evidence="5">
    <name type="scientific">Halobacterium sp. NMX12-1</name>
    <dbReference type="NCBI Taxonomy" id="3166650"/>
    <lineage>
        <taxon>Archaea</taxon>
        <taxon>Methanobacteriati</taxon>
        <taxon>Methanobacteriota</taxon>
        <taxon>Stenosarchaea group</taxon>
        <taxon>Halobacteria</taxon>
        <taxon>Halobacteriales</taxon>
        <taxon>Halobacteriaceae</taxon>
        <taxon>Halobacterium</taxon>
    </lineage>
</organism>
<dbReference type="InterPro" id="IPR013762">
    <property type="entry name" value="Integrase-like_cat_sf"/>
</dbReference>
<dbReference type="EMBL" id="CP159204">
    <property type="protein sequence ID" value="XCF17014.1"/>
    <property type="molecule type" value="Genomic_DNA"/>
</dbReference>
<dbReference type="GO" id="GO:0015074">
    <property type="term" value="P:DNA integration"/>
    <property type="evidence" value="ECO:0007669"/>
    <property type="project" value="UniProtKB-KW"/>
</dbReference>
<evidence type="ECO:0000256" key="2">
    <source>
        <dbReference type="ARBA" id="ARBA00023125"/>
    </source>
</evidence>
<dbReference type="CDD" id="cd00397">
    <property type="entry name" value="DNA_BRE_C"/>
    <property type="match status" value="1"/>
</dbReference>
<keyword evidence="2" id="KW-0238">DNA-binding</keyword>
<evidence type="ECO:0000259" key="4">
    <source>
        <dbReference type="PROSITE" id="PS51898"/>
    </source>
</evidence>
<dbReference type="AlphaFoldDB" id="A0AAU8CFP9"/>
<dbReference type="GO" id="GO:0003677">
    <property type="term" value="F:DNA binding"/>
    <property type="evidence" value="ECO:0007669"/>
    <property type="project" value="UniProtKB-KW"/>
</dbReference>
<gene>
    <name evidence="5" type="ORF">ABSL23_03100</name>
</gene>
<dbReference type="PANTHER" id="PTHR30349">
    <property type="entry name" value="PHAGE INTEGRASE-RELATED"/>
    <property type="match status" value="1"/>
</dbReference>
<keyword evidence="3" id="KW-0233">DNA recombination</keyword>
<protein>
    <submittedName>
        <fullName evidence="5">Site-specific integrase</fullName>
    </submittedName>
</protein>
<dbReference type="Pfam" id="PF00589">
    <property type="entry name" value="Phage_integrase"/>
    <property type="match status" value="1"/>
</dbReference>